<feature type="region of interest" description="Disordered" evidence="1">
    <location>
        <begin position="32"/>
        <end position="52"/>
    </location>
</feature>
<dbReference type="EMBL" id="UZAL01033619">
    <property type="protein sequence ID" value="VDP63764.1"/>
    <property type="molecule type" value="Genomic_DNA"/>
</dbReference>
<dbReference type="AlphaFoldDB" id="A0A183PGQ3"/>
<protein>
    <submittedName>
        <fullName evidence="2">Uncharacterized protein</fullName>
    </submittedName>
</protein>
<keyword evidence="3" id="KW-1185">Reference proteome</keyword>
<reference evidence="2 3" key="1">
    <citation type="submission" date="2018-11" db="EMBL/GenBank/DDBJ databases">
        <authorList>
            <consortium name="Pathogen Informatics"/>
        </authorList>
    </citation>
    <scope>NUCLEOTIDE SEQUENCE [LARGE SCALE GENOMIC DNA]</scope>
    <source>
        <strain>Denwood</strain>
        <strain evidence="3">Zambia</strain>
    </source>
</reference>
<proteinExistence type="predicted"/>
<name>A0A183PGQ3_9TREM</name>
<evidence type="ECO:0000313" key="3">
    <source>
        <dbReference type="Proteomes" id="UP000269396"/>
    </source>
</evidence>
<evidence type="ECO:0000313" key="2">
    <source>
        <dbReference type="EMBL" id="VDP63764.1"/>
    </source>
</evidence>
<sequence length="52" mass="6068">MIRYHSYPVINANLKKPYRRLVWKTYFPGRESNASGAPPKTTTTKFPVFPHC</sequence>
<accession>A0A183PGQ3</accession>
<feature type="compositionally biased region" description="Low complexity" evidence="1">
    <location>
        <begin position="38"/>
        <end position="52"/>
    </location>
</feature>
<organism evidence="2 3">
    <name type="scientific">Schistosoma mattheei</name>
    <dbReference type="NCBI Taxonomy" id="31246"/>
    <lineage>
        <taxon>Eukaryota</taxon>
        <taxon>Metazoa</taxon>
        <taxon>Spiralia</taxon>
        <taxon>Lophotrochozoa</taxon>
        <taxon>Platyhelminthes</taxon>
        <taxon>Trematoda</taxon>
        <taxon>Digenea</taxon>
        <taxon>Strigeidida</taxon>
        <taxon>Schistosomatoidea</taxon>
        <taxon>Schistosomatidae</taxon>
        <taxon>Schistosoma</taxon>
    </lineage>
</organism>
<evidence type="ECO:0000256" key="1">
    <source>
        <dbReference type="SAM" id="MobiDB-lite"/>
    </source>
</evidence>
<gene>
    <name evidence="2" type="ORF">SMTD_LOCUS13538</name>
</gene>
<dbReference type="Proteomes" id="UP000269396">
    <property type="component" value="Unassembled WGS sequence"/>
</dbReference>